<reference evidence="2 3" key="1">
    <citation type="journal article" date="2009" name="J. Bacteriol.">
        <title>Genome sequences of three Agrobacterium biovars help elucidate the evolution of multichromosome genomes in bacteria.</title>
        <authorList>
            <person name="Slater S.C."/>
            <person name="Goldman B.S."/>
            <person name="Goodner B."/>
            <person name="Setubal J.C."/>
            <person name="Farrand S.K."/>
            <person name="Nester E.W."/>
            <person name="Burr T.J."/>
            <person name="Banta L."/>
            <person name="Dickerman A.W."/>
            <person name="Paulsen I."/>
            <person name="Otten L."/>
            <person name="Suen G."/>
            <person name="Welch R."/>
            <person name="Almeida N.F."/>
            <person name="Arnold F."/>
            <person name="Burton O.T."/>
            <person name="Du Z."/>
            <person name="Ewing A."/>
            <person name="Godsy E."/>
            <person name="Heisel S."/>
            <person name="Houmiel K.L."/>
            <person name="Jhaveri J."/>
            <person name="Lu J."/>
            <person name="Miller N.M."/>
            <person name="Norton S."/>
            <person name="Chen Q."/>
            <person name="Phoolcharoen W."/>
            <person name="Ohlin V."/>
            <person name="Ondrusek D."/>
            <person name="Pride N."/>
            <person name="Stricklin S.L."/>
            <person name="Sun J."/>
            <person name="Wheeler C."/>
            <person name="Wilson L."/>
            <person name="Zhu H."/>
            <person name="Wood D.W."/>
        </authorList>
    </citation>
    <scope>NUCLEOTIDE SEQUENCE [LARGE SCALE GENOMIC DNA]</scope>
    <source>
        <strain evidence="3">S4 / ATCC BAA-846</strain>
    </source>
</reference>
<dbReference type="SUPFAM" id="SSF159245">
    <property type="entry name" value="AttH-like"/>
    <property type="match status" value="1"/>
</dbReference>
<evidence type="ECO:0000313" key="2">
    <source>
        <dbReference type="EMBL" id="ACM35213.1"/>
    </source>
</evidence>
<evidence type="ECO:0000259" key="1">
    <source>
        <dbReference type="Pfam" id="PF07143"/>
    </source>
</evidence>
<dbReference type="eggNOG" id="COG5621">
    <property type="taxonomic scope" value="Bacteria"/>
</dbReference>
<dbReference type="InterPro" id="IPR010791">
    <property type="entry name" value="AttH_dom"/>
</dbReference>
<dbReference type="HOGENOM" id="CLU_060480_0_0_5"/>
<feature type="domain" description="AttH" evidence="1">
    <location>
        <begin position="86"/>
        <end position="236"/>
    </location>
</feature>
<gene>
    <name evidence="2" type="ordered locus">Avi_0323</name>
</gene>
<accession>B9JZA1</accession>
<dbReference type="KEGG" id="avi:Avi_0323"/>
<dbReference type="PANTHER" id="PTHR38591:SF1">
    <property type="entry name" value="BLL1000 PROTEIN"/>
    <property type="match status" value="1"/>
</dbReference>
<evidence type="ECO:0000313" key="3">
    <source>
        <dbReference type="Proteomes" id="UP000001596"/>
    </source>
</evidence>
<dbReference type="Gene3D" id="2.40.370.10">
    <property type="entry name" value="AttH-like domain"/>
    <property type="match status" value="2"/>
</dbReference>
<dbReference type="AlphaFoldDB" id="B9JZA1"/>
<dbReference type="Pfam" id="PF07143">
    <property type="entry name" value="CrtC"/>
    <property type="match status" value="1"/>
</dbReference>
<sequence>MLKHLRLEKLKDSKMSDLNKDFPLLSQKARRRAVLGGGLALGAFSLTATSGLGAPIATGTARSTSGTPLFVDTVKDLASHPLTVLESWYVNAAFESRGKIVGFEWHQSVTPQGSMTEFLLMNGSDGIWRPQVAAEPASDKVGAATTECHVYSSLGTLKGDRSQFQLKLGSGQNSVDVVLTPQREELYNGTTGLLRFLGSDSYEFAFPNMRAKGSMTIDGDVFPVDAKSVWFDRQWAKSEAADPQEQAKKAEQINQSHWTWLGLTFGASDKCAISFWDVMEPNQRSTFLTYLREDGVQMNVDAQVEYDRIWTSSDTGQRYPAVAHITAPAINLDIVLTAMLERPEFVYQPGQGHSGCQSLCLVKGKIGANIVNKPAILELIGGIDL</sequence>
<dbReference type="InterPro" id="IPR023374">
    <property type="entry name" value="AttH-like_dom_sf"/>
</dbReference>
<keyword evidence="3" id="KW-1185">Reference proteome</keyword>
<dbReference type="Proteomes" id="UP000001596">
    <property type="component" value="Chromosome 1"/>
</dbReference>
<dbReference type="PANTHER" id="PTHR38591">
    <property type="entry name" value="HYDROLASE"/>
    <property type="match status" value="1"/>
</dbReference>
<organism evidence="2 3">
    <name type="scientific">Allorhizobium ampelinum (strain ATCC BAA-846 / DSM 112012 / S4)</name>
    <name type="common">Agrobacterium vitis (strain S4)</name>
    <dbReference type="NCBI Taxonomy" id="311402"/>
    <lineage>
        <taxon>Bacteria</taxon>
        <taxon>Pseudomonadati</taxon>
        <taxon>Pseudomonadota</taxon>
        <taxon>Alphaproteobacteria</taxon>
        <taxon>Hyphomicrobiales</taxon>
        <taxon>Rhizobiaceae</taxon>
        <taxon>Rhizobium/Agrobacterium group</taxon>
        <taxon>Allorhizobium</taxon>
        <taxon>Allorhizobium ampelinum</taxon>
    </lineage>
</organism>
<proteinExistence type="predicted"/>
<name>B9JZA1_ALLAM</name>
<dbReference type="EMBL" id="CP000633">
    <property type="protein sequence ID" value="ACM35213.1"/>
    <property type="molecule type" value="Genomic_DNA"/>
</dbReference>
<protein>
    <recommendedName>
        <fullName evidence="1">AttH domain-containing protein</fullName>
    </recommendedName>
</protein>